<organism evidence="1 2">
    <name type="scientific">Serratia phage vB_SmaM_ 2050HW</name>
    <dbReference type="NCBI Taxonomy" id="2024252"/>
    <lineage>
        <taxon>Viruses</taxon>
        <taxon>Duplodnaviria</taxon>
        <taxon>Heunggongvirae</taxon>
        <taxon>Uroviricota</taxon>
        <taxon>Caudoviricetes</taxon>
        <taxon>Chimalliviridae</taxon>
        <taxon>Moabitevirus</taxon>
        <taxon>Moabitevirus mv2050HW</taxon>
    </lineage>
</organism>
<accession>A0A289ZIR3</accession>
<keyword evidence="1" id="KW-0378">Hydrolase</keyword>
<dbReference type="Gene3D" id="1.10.3210.10">
    <property type="entry name" value="Hypothetical protein af1432"/>
    <property type="match status" value="1"/>
</dbReference>
<evidence type="ECO:0000313" key="1">
    <source>
        <dbReference type="EMBL" id="ATA65552.1"/>
    </source>
</evidence>
<dbReference type="Proteomes" id="UP000223363">
    <property type="component" value="Segment"/>
</dbReference>
<dbReference type="GO" id="GO:0016787">
    <property type="term" value="F:hydrolase activity"/>
    <property type="evidence" value="ECO:0007669"/>
    <property type="project" value="UniProtKB-KW"/>
</dbReference>
<dbReference type="Pfam" id="PF13328">
    <property type="entry name" value="HD_4"/>
    <property type="match status" value="1"/>
</dbReference>
<proteinExistence type="predicted"/>
<evidence type="ECO:0000313" key="2">
    <source>
        <dbReference type="Proteomes" id="UP000223363"/>
    </source>
</evidence>
<name>A0A289ZIR3_9CAUD</name>
<dbReference type="EMBL" id="MF285618">
    <property type="protein sequence ID" value="ATA65552.1"/>
    <property type="molecule type" value="Genomic_DNA"/>
</dbReference>
<sequence length="228" mass="26228">MEQLIEFAKTFAIAAHSAIGQKRKGSDIPYWRHPEQVANIVSRYHPIPSLIAAAWLHDVLEDTQSEKRDIAYAFLNSRTLLDKASSEMTMAMNILTELTDEFKGTPGVNRLYRVSAEILRHSRCDLDGFWVVKIGDVLSNLSCKDTVDLSFLPVFLSETYTLMTMAPERIKALPIYLDLMTEFDKYEEEVQFKESLRTATYRVAIKTLNAKFPKPFTQEQLRDYFTSK</sequence>
<gene>
    <name evidence="1" type="ORF">2050HW_00217</name>
</gene>
<keyword evidence="2" id="KW-1185">Reference proteome</keyword>
<reference evidence="2" key="1">
    <citation type="submission" date="2017-06" db="EMBL/GenBank/DDBJ databases">
        <authorList>
            <person name="Zhao X."/>
        </authorList>
    </citation>
    <scope>NUCLEOTIDE SEQUENCE [LARGE SCALE GENOMIC DNA]</scope>
</reference>
<dbReference type="SUPFAM" id="SSF109604">
    <property type="entry name" value="HD-domain/PDEase-like"/>
    <property type="match status" value="1"/>
</dbReference>
<protein>
    <submittedName>
        <fullName evidence="1">Phosphohydrolase</fullName>
    </submittedName>
</protein>